<name>A0A815D4V4_9BILA</name>
<reference evidence="1" key="1">
    <citation type="submission" date="2021-02" db="EMBL/GenBank/DDBJ databases">
        <authorList>
            <person name="Nowell W R."/>
        </authorList>
    </citation>
    <scope>NUCLEOTIDE SEQUENCE</scope>
</reference>
<proteinExistence type="predicted"/>
<gene>
    <name evidence="2" type="ORF">JXQ802_LOCUS44731</name>
    <name evidence="1" type="ORF">PYM288_LOCUS29282</name>
</gene>
<feature type="non-terminal residue" evidence="1">
    <location>
        <position position="1"/>
    </location>
</feature>
<dbReference type="AlphaFoldDB" id="A0A815D4V4"/>
<evidence type="ECO:0000313" key="4">
    <source>
        <dbReference type="Proteomes" id="UP000663870"/>
    </source>
</evidence>
<dbReference type="EMBL" id="CAJNOL010003516">
    <property type="protein sequence ID" value="CAF1565491.1"/>
    <property type="molecule type" value="Genomic_DNA"/>
</dbReference>
<dbReference type="Proteomes" id="UP000663870">
    <property type="component" value="Unassembled WGS sequence"/>
</dbReference>
<organism evidence="1 3">
    <name type="scientific">Rotaria sordida</name>
    <dbReference type="NCBI Taxonomy" id="392033"/>
    <lineage>
        <taxon>Eukaryota</taxon>
        <taxon>Metazoa</taxon>
        <taxon>Spiralia</taxon>
        <taxon>Gnathifera</taxon>
        <taxon>Rotifera</taxon>
        <taxon>Eurotatoria</taxon>
        <taxon>Bdelloidea</taxon>
        <taxon>Philodinida</taxon>
        <taxon>Philodinidae</taxon>
        <taxon>Rotaria</taxon>
    </lineage>
</organism>
<evidence type="ECO:0000313" key="1">
    <source>
        <dbReference type="EMBL" id="CAF1288830.1"/>
    </source>
</evidence>
<dbReference type="Proteomes" id="UP000663854">
    <property type="component" value="Unassembled WGS sequence"/>
</dbReference>
<keyword evidence="4" id="KW-1185">Reference proteome</keyword>
<evidence type="ECO:0000313" key="3">
    <source>
        <dbReference type="Proteomes" id="UP000663854"/>
    </source>
</evidence>
<accession>A0A815D4V4</accession>
<dbReference type="EMBL" id="CAJNOH010002355">
    <property type="protein sequence ID" value="CAF1288830.1"/>
    <property type="molecule type" value="Genomic_DNA"/>
</dbReference>
<comment type="caution">
    <text evidence="1">The sequence shown here is derived from an EMBL/GenBank/DDBJ whole genome shotgun (WGS) entry which is preliminary data.</text>
</comment>
<sequence>RPGATFYATADLRADALALLARIRGGDADGPHRPGRLAGLAAGSFGAMTAGSAYRAGYDGDAARYTRARFANLDAAYALGALDAAAARARDVKFSTGQATKSSYDLIIVNYNRNYQSDFDFDFVAE</sequence>
<protein>
    <submittedName>
        <fullName evidence="1">Uncharacterized protein</fullName>
    </submittedName>
</protein>
<evidence type="ECO:0000313" key="2">
    <source>
        <dbReference type="EMBL" id="CAF1565491.1"/>
    </source>
</evidence>